<evidence type="ECO:0000313" key="10">
    <source>
        <dbReference type="Proteomes" id="UP000176939"/>
    </source>
</evidence>
<feature type="transmembrane region" description="Helical" evidence="8">
    <location>
        <begin position="6"/>
        <end position="23"/>
    </location>
</feature>
<feature type="transmembrane region" description="Helical" evidence="8">
    <location>
        <begin position="53"/>
        <end position="79"/>
    </location>
</feature>
<dbReference type="EMBL" id="MGFQ01000019">
    <property type="protein sequence ID" value="OGM09756.1"/>
    <property type="molecule type" value="Genomic_DNA"/>
</dbReference>
<comment type="function">
    <text evidence="8">Uptake of L-lactate across the membrane. Can also transport D-lactate and glycolate.</text>
</comment>
<proteinExistence type="inferred from homology"/>
<evidence type="ECO:0000256" key="3">
    <source>
        <dbReference type="ARBA" id="ARBA00022448"/>
    </source>
</evidence>
<keyword evidence="3 8" id="KW-0813">Transport</keyword>
<keyword evidence="6 8" id="KW-1133">Transmembrane helix</keyword>
<feature type="transmembrane region" description="Helical" evidence="8">
    <location>
        <begin position="478"/>
        <end position="497"/>
    </location>
</feature>
<protein>
    <recommendedName>
        <fullName evidence="8">L-lactate permease</fullName>
    </recommendedName>
</protein>
<dbReference type="PANTHER" id="PTHR30003:SF0">
    <property type="entry name" value="GLYCOLATE PERMEASE GLCA-RELATED"/>
    <property type="match status" value="1"/>
</dbReference>
<dbReference type="GO" id="GO:0005886">
    <property type="term" value="C:plasma membrane"/>
    <property type="evidence" value="ECO:0007669"/>
    <property type="project" value="UniProtKB-SubCell"/>
</dbReference>
<evidence type="ECO:0000256" key="2">
    <source>
        <dbReference type="ARBA" id="ARBA00010100"/>
    </source>
</evidence>
<feature type="transmembrane region" description="Helical" evidence="8">
    <location>
        <begin position="240"/>
        <end position="257"/>
    </location>
</feature>
<comment type="caution">
    <text evidence="9">The sequence shown here is derived from an EMBL/GenBank/DDBJ whole genome shotgun (WGS) entry which is preliminary data.</text>
</comment>
<dbReference type="Pfam" id="PF02652">
    <property type="entry name" value="Lactate_perm"/>
    <property type="match status" value="2"/>
</dbReference>
<feature type="transmembrane region" description="Helical" evidence="8">
    <location>
        <begin position="277"/>
        <end position="296"/>
    </location>
</feature>
<reference evidence="9 10" key="1">
    <citation type="journal article" date="2016" name="Nat. Commun.">
        <title>Thousands of microbial genomes shed light on interconnected biogeochemical processes in an aquifer system.</title>
        <authorList>
            <person name="Anantharaman K."/>
            <person name="Brown C.T."/>
            <person name="Hug L.A."/>
            <person name="Sharon I."/>
            <person name="Castelle C.J."/>
            <person name="Probst A.J."/>
            <person name="Thomas B.C."/>
            <person name="Singh A."/>
            <person name="Wilkins M.J."/>
            <person name="Karaoz U."/>
            <person name="Brodie E.L."/>
            <person name="Williams K.H."/>
            <person name="Hubbard S.S."/>
            <person name="Banfield J.F."/>
        </authorList>
    </citation>
    <scope>NUCLEOTIDE SEQUENCE [LARGE SCALE GENOMIC DNA]</scope>
</reference>
<feature type="transmembrane region" description="Helical" evidence="8">
    <location>
        <begin position="181"/>
        <end position="201"/>
    </location>
</feature>
<evidence type="ECO:0000256" key="4">
    <source>
        <dbReference type="ARBA" id="ARBA00022475"/>
    </source>
</evidence>
<dbReference type="GO" id="GO:0015129">
    <property type="term" value="F:lactate transmembrane transporter activity"/>
    <property type="evidence" value="ECO:0007669"/>
    <property type="project" value="UniProtKB-UniRule"/>
</dbReference>
<keyword evidence="4 8" id="KW-1003">Cell membrane</keyword>
<evidence type="ECO:0000256" key="7">
    <source>
        <dbReference type="ARBA" id="ARBA00023136"/>
    </source>
</evidence>
<feature type="transmembrane region" description="Helical" evidence="8">
    <location>
        <begin position="316"/>
        <end position="337"/>
    </location>
</feature>
<organism evidence="9 10">
    <name type="scientific">Candidatus Woesebacteria bacterium RBG_13_36_22</name>
    <dbReference type="NCBI Taxonomy" id="1802478"/>
    <lineage>
        <taxon>Bacteria</taxon>
        <taxon>Candidatus Woeseibacteriota</taxon>
    </lineage>
</organism>
<feature type="transmembrane region" description="Helical" evidence="8">
    <location>
        <begin position="213"/>
        <end position="234"/>
    </location>
</feature>
<gene>
    <name evidence="9" type="ORF">A2Z67_03065</name>
</gene>
<comment type="subcellular location">
    <subcellularLocation>
        <location evidence="1 8">Cell membrane</location>
        <topology evidence="1 8">Multi-pass membrane protein</topology>
    </subcellularLocation>
</comment>
<dbReference type="InterPro" id="IPR003804">
    <property type="entry name" value="Lactate_perm"/>
</dbReference>
<sequence length="498" mass="53931">MNISLLVILSLTPFFVFIILLLWKRTPLVWVSLITLIFFLILSLIFWKTYPVYIVGSLTKGFLVALDIFFIIFGAIFFLEVLKRLNIIQNICFYLESLSKDHRIQVIILAWLFENFLEGTAGFGTPSTVVAPLLVGIGLAPISAVIIALLGNSASTVFGAAGTPIRVGYSDLATPSLPLFAARYNLVGLLVPVFILWILVAKEKNSKKQFLEGLPFALWTGIAFMIPSLLTVFLGQEFPSIIGSVIAILLVLITTKLKIFIPKNIEDPHPAKPPKNLLPLIKVIIPYAVLIVLLVLGKFLLGPVSISVPLIIKHSIGLFNPGFAFILVGIPVAIFLSKEKNILFTSLKIAMRRTIEPFLAIVFMSGVAQLMITSGHNLSQFPSMLEVIALGFKNALLPLWAPIIGAFGSFITGSATISNVMFGNFLALSAQEVGLNISRILALALVGAAAGNMIALADIIAAEAVVGLKNEEAKVLKGVIIPCLIYVLIVGFVGLLTN</sequence>
<feature type="transmembrane region" description="Helical" evidence="8">
    <location>
        <begin position="28"/>
        <end position="47"/>
    </location>
</feature>
<name>A0A1F7X3W0_9BACT</name>
<evidence type="ECO:0000256" key="8">
    <source>
        <dbReference type="RuleBase" id="RU365092"/>
    </source>
</evidence>
<feature type="transmembrane region" description="Helical" evidence="8">
    <location>
        <begin position="440"/>
        <end position="466"/>
    </location>
</feature>
<dbReference type="PANTHER" id="PTHR30003">
    <property type="entry name" value="L-LACTATE PERMEASE"/>
    <property type="match status" value="1"/>
</dbReference>
<keyword evidence="5 8" id="KW-0812">Transmembrane</keyword>
<dbReference type="Proteomes" id="UP000176939">
    <property type="component" value="Unassembled WGS sequence"/>
</dbReference>
<evidence type="ECO:0000313" key="9">
    <source>
        <dbReference type="EMBL" id="OGM09756.1"/>
    </source>
</evidence>
<feature type="transmembrane region" description="Helical" evidence="8">
    <location>
        <begin position="399"/>
        <end position="428"/>
    </location>
</feature>
<dbReference type="AlphaFoldDB" id="A0A1F7X3W0"/>
<comment type="similarity">
    <text evidence="2 8">Belongs to the lactate permease family.</text>
</comment>
<evidence type="ECO:0000256" key="5">
    <source>
        <dbReference type="ARBA" id="ARBA00022692"/>
    </source>
</evidence>
<evidence type="ECO:0000256" key="6">
    <source>
        <dbReference type="ARBA" id="ARBA00022989"/>
    </source>
</evidence>
<keyword evidence="7 8" id="KW-0472">Membrane</keyword>
<evidence type="ECO:0000256" key="1">
    <source>
        <dbReference type="ARBA" id="ARBA00004651"/>
    </source>
</evidence>
<accession>A0A1F7X3W0</accession>
<dbReference type="GO" id="GO:0015295">
    <property type="term" value="F:solute:proton symporter activity"/>
    <property type="evidence" value="ECO:0007669"/>
    <property type="project" value="TreeGrafter"/>
</dbReference>
<feature type="transmembrane region" description="Helical" evidence="8">
    <location>
        <begin position="133"/>
        <end position="161"/>
    </location>
</feature>
<feature type="transmembrane region" description="Helical" evidence="8">
    <location>
        <begin position="358"/>
        <end position="379"/>
    </location>
</feature>